<evidence type="ECO:0000256" key="1">
    <source>
        <dbReference type="SAM" id="MobiDB-lite"/>
    </source>
</evidence>
<feature type="compositionally biased region" description="Low complexity" evidence="1">
    <location>
        <begin position="174"/>
        <end position="186"/>
    </location>
</feature>
<feature type="transmembrane region" description="Helical" evidence="2">
    <location>
        <begin position="68"/>
        <end position="87"/>
    </location>
</feature>
<evidence type="ECO:0000256" key="2">
    <source>
        <dbReference type="SAM" id="Phobius"/>
    </source>
</evidence>
<feature type="compositionally biased region" description="Pro residues" evidence="1">
    <location>
        <begin position="187"/>
        <end position="205"/>
    </location>
</feature>
<proteinExistence type="predicted"/>
<evidence type="ECO:0000313" key="3">
    <source>
        <dbReference type="EMBL" id="GFJ92129.1"/>
    </source>
</evidence>
<reference evidence="3 4" key="1">
    <citation type="submission" date="2020-03" db="EMBL/GenBank/DDBJ databases">
        <title>Whole genome shotgun sequence of Phytohabitans rumicis NBRC 108638.</title>
        <authorList>
            <person name="Komaki H."/>
            <person name="Tamura T."/>
        </authorList>
    </citation>
    <scope>NUCLEOTIDE SEQUENCE [LARGE SCALE GENOMIC DNA]</scope>
    <source>
        <strain evidence="3 4">NBRC 108638</strain>
    </source>
</reference>
<name>A0A6V8LC14_9ACTN</name>
<feature type="region of interest" description="Disordered" evidence="1">
    <location>
        <begin position="163"/>
        <end position="255"/>
    </location>
</feature>
<feature type="compositionally biased region" description="Basic and acidic residues" evidence="1">
    <location>
        <begin position="225"/>
        <end position="248"/>
    </location>
</feature>
<comment type="caution">
    <text evidence="3">The sequence shown here is derived from an EMBL/GenBank/DDBJ whole genome shotgun (WGS) entry which is preliminary data.</text>
</comment>
<keyword evidence="4" id="KW-1185">Reference proteome</keyword>
<dbReference type="EMBL" id="BLPG01000001">
    <property type="protein sequence ID" value="GFJ92129.1"/>
    <property type="molecule type" value="Genomic_DNA"/>
</dbReference>
<dbReference type="RefSeq" id="WP_173079067.1">
    <property type="nucleotide sequence ID" value="NZ_BLPG01000001.1"/>
</dbReference>
<feature type="compositionally biased region" description="Low complexity" evidence="1">
    <location>
        <begin position="209"/>
        <end position="224"/>
    </location>
</feature>
<organism evidence="3 4">
    <name type="scientific">Phytohabitans rumicis</name>
    <dbReference type="NCBI Taxonomy" id="1076125"/>
    <lineage>
        <taxon>Bacteria</taxon>
        <taxon>Bacillati</taxon>
        <taxon>Actinomycetota</taxon>
        <taxon>Actinomycetes</taxon>
        <taxon>Micromonosporales</taxon>
        <taxon>Micromonosporaceae</taxon>
    </lineage>
</organism>
<sequence>MTGPEQPIGLDQIAADDLLLDALGRGDSPSGDSVVSMLAAWRADLSEGVPEAARPAPEKRRQKRLTRMVLGAAAAAAILVAGLGVSAHQAEPGSPLWPVSKVVYPERSEVVAAEKAIADARAAVAAGRDADARRLLGVASTHVARVDDRTVVDRLRKEIQALLSSLASPPPASPQASSPRPSTAPTTPAPGQPPSAPAPTPSPRPPRPRAASCPTFPSSRSRPSSPDRRGSPAQERNDARGVRLERACPRCHSPR</sequence>
<evidence type="ECO:0000313" key="4">
    <source>
        <dbReference type="Proteomes" id="UP000482960"/>
    </source>
</evidence>
<reference evidence="3 4" key="2">
    <citation type="submission" date="2020-03" db="EMBL/GenBank/DDBJ databases">
        <authorList>
            <person name="Ichikawa N."/>
            <person name="Kimura A."/>
            <person name="Kitahashi Y."/>
            <person name="Uohara A."/>
        </authorList>
    </citation>
    <scope>NUCLEOTIDE SEQUENCE [LARGE SCALE GENOMIC DNA]</scope>
    <source>
        <strain evidence="3 4">NBRC 108638</strain>
    </source>
</reference>
<keyword evidence="2" id="KW-1133">Transmembrane helix</keyword>
<accession>A0A6V8LC14</accession>
<keyword evidence="2" id="KW-0472">Membrane</keyword>
<dbReference type="AlphaFoldDB" id="A0A6V8LC14"/>
<gene>
    <name evidence="3" type="ORF">Prum_057710</name>
</gene>
<evidence type="ECO:0008006" key="5">
    <source>
        <dbReference type="Google" id="ProtNLM"/>
    </source>
</evidence>
<dbReference type="Proteomes" id="UP000482960">
    <property type="component" value="Unassembled WGS sequence"/>
</dbReference>
<keyword evidence="2" id="KW-0812">Transmembrane</keyword>
<protein>
    <recommendedName>
        <fullName evidence="5">Anti-sigma-D factor RsdA sigma factor binding region domain-containing protein</fullName>
    </recommendedName>
</protein>